<name>A0A8J2T4I7_ZYGB2</name>
<evidence type="ECO:0000313" key="2">
    <source>
        <dbReference type="EMBL" id="CDF88047.1"/>
    </source>
</evidence>
<reference evidence="3" key="1">
    <citation type="journal article" date="2013" name="Genome Announc.">
        <title>Genome sequence of the food spoilage yeast Zygosaccharomyces bailii CLIB 213(T).</title>
        <authorList>
            <person name="Galeote V."/>
            <person name="Bigey F."/>
            <person name="Devillers H."/>
            <person name="Neuveglise C."/>
            <person name="Dequin S."/>
        </authorList>
    </citation>
    <scope>NUCLEOTIDE SEQUENCE [LARGE SCALE GENOMIC DNA]</scope>
    <source>
        <strain evidence="3">CLIB 213 / ATCC 58445 / CBS 680 / CCRC 21525 / NBRC 1098 / NCYC 1416 / NRRL Y-2227</strain>
    </source>
</reference>
<organism evidence="2 3">
    <name type="scientific">Zygosaccharomyces bailii (strain CLIB 213 / ATCC 58445 / CBS 680 / BCRC 21525 / NBRC 1098 / NCYC 1416 / NRRL Y-2227)</name>
    <dbReference type="NCBI Taxonomy" id="1333698"/>
    <lineage>
        <taxon>Eukaryota</taxon>
        <taxon>Fungi</taxon>
        <taxon>Dikarya</taxon>
        <taxon>Ascomycota</taxon>
        <taxon>Saccharomycotina</taxon>
        <taxon>Saccharomycetes</taxon>
        <taxon>Saccharomycetales</taxon>
        <taxon>Saccharomycetaceae</taxon>
        <taxon>Zygosaccharomyces</taxon>
    </lineage>
</organism>
<dbReference type="OrthoDB" id="4083656at2759"/>
<dbReference type="Proteomes" id="UP000019375">
    <property type="component" value="Unassembled WGS sequence"/>
</dbReference>
<proteinExistence type="predicted"/>
<feature type="transmembrane region" description="Helical" evidence="1">
    <location>
        <begin position="29"/>
        <end position="49"/>
    </location>
</feature>
<evidence type="ECO:0000313" key="3">
    <source>
        <dbReference type="Proteomes" id="UP000019375"/>
    </source>
</evidence>
<keyword evidence="1" id="KW-0472">Membrane</keyword>
<feature type="transmembrane region" description="Helical" evidence="1">
    <location>
        <begin position="78"/>
        <end position="97"/>
    </location>
</feature>
<dbReference type="AlphaFoldDB" id="A0A8J2T4I7"/>
<gene>
    <name evidence="2" type="ORF">BN860_01090g</name>
</gene>
<sequence length="271" mass="30857">MSVPFAKCINALVSKTTSEPIFQYTPGRLLRVSTVGFSLVFFAYGATFVDWSYHSSLDVWRNADDETRASWEFRVKTFSPWALSLIPFTVAATALYIPSRVVTKVTYIPRQRMPPLCQLERRSAILGRRIEVIRPLEQLARNEKARVYTGVGPQGVDDKASWVFLLYDRSHLCKSFFSKYYILHRAGKFWGGDGRVFDALFGGDSIKDLEYRGRQAAQGKELDKSVKHDPQILDDMIARSNRAKFHAGFKDISKRIVGGTELKLQKSKESK</sequence>
<dbReference type="EMBL" id="HG316455">
    <property type="protein sequence ID" value="CDF88047.1"/>
    <property type="molecule type" value="Genomic_DNA"/>
</dbReference>
<accession>A0A8J2T4I7</accession>
<keyword evidence="3" id="KW-1185">Reference proteome</keyword>
<evidence type="ECO:0000256" key="1">
    <source>
        <dbReference type="SAM" id="Phobius"/>
    </source>
</evidence>
<keyword evidence="1" id="KW-0812">Transmembrane</keyword>
<protein>
    <submittedName>
        <fullName evidence="2">BN860_01090g1_1</fullName>
    </submittedName>
</protein>
<keyword evidence="1" id="KW-1133">Transmembrane helix</keyword>